<organism evidence="4 5">
    <name type="scientific">Parendozoicomonas callyspongiae</name>
    <dbReference type="NCBI Taxonomy" id="2942213"/>
    <lineage>
        <taxon>Bacteria</taxon>
        <taxon>Pseudomonadati</taxon>
        <taxon>Pseudomonadota</taxon>
        <taxon>Gammaproteobacteria</taxon>
        <taxon>Oceanospirillales</taxon>
        <taxon>Endozoicomonadaceae</taxon>
        <taxon>Parendozoicomonas</taxon>
    </lineage>
</organism>
<dbReference type="SMART" id="SM00267">
    <property type="entry name" value="GGDEF"/>
    <property type="match status" value="1"/>
</dbReference>
<dbReference type="SUPFAM" id="SSF55073">
    <property type="entry name" value="Nucleotide cyclase"/>
    <property type="match status" value="1"/>
</dbReference>
<dbReference type="Gene3D" id="3.30.70.270">
    <property type="match status" value="1"/>
</dbReference>
<proteinExistence type="predicted"/>
<dbReference type="InterPro" id="IPR029787">
    <property type="entry name" value="Nucleotide_cyclase"/>
</dbReference>
<dbReference type="Pfam" id="PF00990">
    <property type="entry name" value="GGDEF"/>
    <property type="match status" value="1"/>
</dbReference>
<comment type="catalytic activity">
    <reaction evidence="2">
        <text>2 GTP = 3',3'-c-di-GMP + 2 diphosphate</text>
        <dbReference type="Rhea" id="RHEA:24898"/>
        <dbReference type="ChEBI" id="CHEBI:33019"/>
        <dbReference type="ChEBI" id="CHEBI:37565"/>
        <dbReference type="ChEBI" id="CHEBI:58805"/>
        <dbReference type="EC" id="2.7.7.65"/>
    </reaction>
</comment>
<dbReference type="PANTHER" id="PTHR45138:SF9">
    <property type="entry name" value="DIGUANYLATE CYCLASE DGCM-RELATED"/>
    <property type="match status" value="1"/>
</dbReference>
<dbReference type="EMBL" id="JAMFLX010000024">
    <property type="protein sequence ID" value="MCL6271397.1"/>
    <property type="molecule type" value="Genomic_DNA"/>
</dbReference>
<sequence>MQTMEQRVIADPAPQNILASDKPVEIADRVWWVGHLIPDDNFQCHVYLIEQGTESVLIDPGSMLTIEQTLKKVEQVIPLNHLKYIICQHQDPDITASLPYLAKKLQSKDVHLVTHWRSQALLKHYGLNFPFWLVDRHNWQLELEDRMLNFVFTPYAHFPGAFCTFDGKTRVMFSSDLFGGFTENPTLIAEDEAYFECLRPFHEHYMPSRDILQFALTQLRQYPIRMIAPQHGSVIPEHLVDFMFNQLQQLDCGLYLLMQEQGHAFKKLSQLNQTLRDITDTMLLYRDFKDIASTLRNIIQRDLPVASLEFFALDSNDCCVSFLPKHRYLGHTCTQDCCPVKYLGIHKQDWLDEAEQDLNIQPAGTPAYSLKYENNRLALLVPLFGPKSQQARQMVRIWLHYPTLQTDTLNRVICSLTTPLQIALEREMIYREIEKNRNEAYQRSIRDPLTGCFTRYYMEEAVSRLFALHDREKDSCLSVVMIDIDYFKRINDTWGHTLGDEALQQIALTLRDNIRDSDILVRYGGEEFLLCMPLCSLDEARKKVEKLRELISAQPLATPTGDHKITASAGAVERQRGESLEHALRRADYALYKAKYNGRDRLCVIEDLELISKEFIV</sequence>
<gene>
    <name evidence="4" type="ORF">M3P05_15860</name>
</gene>
<dbReference type="NCBIfam" id="TIGR00254">
    <property type="entry name" value="GGDEF"/>
    <property type="match status" value="1"/>
</dbReference>
<dbReference type="RefSeq" id="WP_249700999.1">
    <property type="nucleotide sequence ID" value="NZ_JAMFLX010000024.1"/>
</dbReference>
<comment type="caution">
    <text evidence="4">The sequence shown here is derived from an EMBL/GenBank/DDBJ whole genome shotgun (WGS) entry which is preliminary data.</text>
</comment>
<dbReference type="Pfam" id="PF19583">
    <property type="entry name" value="ODP"/>
    <property type="match status" value="1"/>
</dbReference>
<name>A0ABT0PJ31_9GAMM</name>
<keyword evidence="5" id="KW-1185">Reference proteome</keyword>
<evidence type="ECO:0000313" key="5">
    <source>
        <dbReference type="Proteomes" id="UP001203338"/>
    </source>
</evidence>
<dbReference type="CDD" id="cd07709">
    <property type="entry name" value="flavodiiron_proteins_MBL-fold"/>
    <property type="match status" value="1"/>
</dbReference>
<dbReference type="InterPro" id="IPR036866">
    <property type="entry name" value="RibonucZ/Hydroxyglut_hydro"/>
</dbReference>
<dbReference type="CDD" id="cd01949">
    <property type="entry name" value="GGDEF"/>
    <property type="match status" value="1"/>
</dbReference>
<feature type="domain" description="GGDEF" evidence="3">
    <location>
        <begin position="475"/>
        <end position="607"/>
    </location>
</feature>
<keyword evidence="4" id="KW-0548">Nucleotidyltransferase</keyword>
<dbReference type="InterPro" id="IPR043128">
    <property type="entry name" value="Rev_trsase/Diguanyl_cyclase"/>
</dbReference>
<evidence type="ECO:0000259" key="3">
    <source>
        <dbReference type="PROSITE" id="PS50887"/>
    </source>
</evidence>
<dbReference type="PROSITE" id="PS50887">
    <property type="entry name" value="GGDEF"/>
    <property type="match status" value="1"/>
</dbReference>
<dbReference type="Gene3D" id="3.60.15.10">
    <property type="entry name" value="Ribonuclease Z/Hydroxyacylglutathione hydrolase-like"/>
    <property type="match status" value="1"/>
</dbReference>
<dbReference type="InterPro" id="IPR000160">
    <property type="entry name" value="GGDEF_dom"/>
</dbReference>
<dbReference type="PANTHER" id="PTHR45138">
    <property type="entry name" value="REGULATORY COMPONENTS OF SENSORY TRANSDUCTION SYSTEM"/>
    <property type="match status" value="1"/>
</dbReference>
<dbReference type="InterPro" id="IPR050469">
    <property type="entry name" value="Diguanylate_Cyclase"/>
</dbReference>
<dbReference type="SUPFAM" id="SSF56281">
    <property type="entry name" value="Metallo-hydrolase/oxidoreductase"/>
    <property type="match status" value="1"/>
</dbReference>
<dbReference type="InterPro" id="IPR001279">
    <property type="entry name" value="Metallo-B-lactamas"/>
</dbReference>
<dbReference type="GO" id="GO:0052621">
    <property type="term" value="F:diguanylate cyclase activity"/>
    <property type="evidence" value="ECO:0007669"/>
    <property type="project" value="UniProtKB-EC"/>
</dbReference>
<dbReference type="InterPro" id="IPR045761">
    <property type="entry name" value="ODP_dom"/>
</dbReference>
<evidence type="ECO:0000256" key="2">
    <source>
        <dbReference type="ARBA" id="ARBA00034247"/>
    </source>
</evidence>
<dbReference type="EC" id="2.7.7.65" evidence="1"/>
<dbReference type="SMART" id="SM00849">
    <property type="entry name" value="Lactamase_B"/>
    <property type="match status" value="1"/>
</dbReference>
<reference evidence="4 5" key="1">
    <citation type="submission" date="2022-05" db="EMBL/GenBank/DDBJ databases">
        <authorList>
            <person name="Park J.-S."/>
        </authorList>
    </citation>
    <scope>NUCLEOTIDE SEQUENCE [LARGE SCALE GENOMIC DNA]</scope>
    <source>
        <strain evidence="4 5">2012CJ34-2</strain>
    </source>
</reference>
<keyword evidence="4" id="KW-0808">Transferase</keyword>
<dbReference type="Proteomes" id="UP001203338">
    <property type="component" value="Unassembled WGS sequence"/>
</dbReference>
<evidence type="ECO:0000313" key="4">
    <source>
        <dbReference type="EMBL" id="MCL6271397.1"/>
    </source>
</evidence>
<accession>A0ABT0PJ31</accession>
<protein>
    <recommendedName>
        <fullName evidence="1">diguanylate cyclase</fullName>
        <ecNumber evidence="1">2.7.7.65</ecNumber>
    </recommendedName>
</protein>
<evidence type="ECO:0000256" key="1">
    <source>
        <dbReference type="ARBA" id="ARBA00012528"/>
    </source>
</evidence>